<protein>
    <recommendedName>
        <fullName evidence="11">Cellulose synthase (UDP-forming)</fullName>
    </recommendedName>
</protein>
<keyword evidence="5 8" id="KW-1133">Transmembrane helix</keyword>
<evidence type="ECO:0000256" key="7">
    <source>
        <dbReference type="SAM" id="MobiDB-lite"/>
    </source>
</evidence>
<gene>
    <name evidence="9" type="ORF">MNEG_11716</name>
</gene>
<dbReference type="GO" id="GO:0016020">
    <property type="term" value="C:membrane"/>
    <property type="evidence" value="ECO:0007669"/>
    <property type="project" value="UniProtKB-SubCell"/>
</dbReference>
<feature type="compositionally biased region" description="Low complexity" evidence="7">
    <location>
        <begin position="53"/>
        <end position="65"/>
    </location>
</feature>
<sequence length="343" mass="36661">MASNLKPISTRPRGGGPGPGDVEGGRGGSPSSSTGVAPLKERGNNGGGGDPQSDSPAMGSDSSSPWRRFFRGGSRYPNSDADSFGNSPRNLMGFSPKAGSSRSESHMSTPVKRKYGGGGGGGGRDYGPGQINAYPPVNPAGHGAAGAVMMSLAEELLTKKGLSLKDLQEEQEEYAETGDKVAIPKDKRPVSKHWNWVGLLIFLFYFGSLIYYIIIRATKTLNMGYLGYGILVLLIEIISSTATMGYAVLLIKYSNSRRTKGLPIAKKGQQPDLDNLAFHVRVLVPCYKESVELVKITVLGAVKAPLPRNTLRTVYLCDDGKDPAKEEMIRELNAEYGCIDRAG</sequence>
<feature type="compositionally biased region" description="Polar residues" evidence="7">
    <location>
        <begin position="98"/>
        <end position="108"/>
    </location>
</feature>
<feature type="region of interest" description="Disordered" evidence="7">
    <location>
        <begin position="1"/>
        <end position="126"/>
    </location>
</feature>
<evidence type="ECO:0000256" key="1">
    <source>
        <dbReference type="ARBA" id="ARBA00004141"/>
    </source>
</evidence>
<dbReference type="KEGG" id="mng:MNEG_11716"/>
<keyword evidence="2" id="KW-0328">Glycosyltransferase</keyword>
<dbReference type="PANTHER" id="PTHR43867:SF2">
    <property type="entry name" value="CELLULOSE SYNTHASE CATALYTIC SUBUNIT A [UDP-FORMING]"/>
    <property type="match status" value="1"/>
</dbReference>
<reference evidence="9 10" key="1">
    <citation type="journal article" date="2013" name="BMC Genomics">
        <title>Reconstruction of the lipid metabolism for the microalga Monoraphidium neglectum from its genome sequence reveals characteristics suitable for biofuel production.</title>
        <authorList>
            <person name="Bogen C."/>
            <person name="Al-Dilaimi A."/>
            <person name="Albersmeier A."/>
            <person name="Wichmann J."/>
            <person name="Grundmann M."/>
            <person name="Rupp O."/>
            <person name="Lauersen K.J."/>
            <person name="Blifernez-Klassen O."/>
            <person name="Kalinowski J."/>
            <person name="Goesmann A."/>
            <person name="Mussgnug J.H."/>
            <person name="Kruse O."/>
        </authorList>
    </citation>
    <scope>NUCLEOTIDE SEQUENCE [LARGE SCALE GENOMIC DNA]</scope>
    <source>
        <strain evidence="9 10">SAG 48.87</strain>
    </source>
</reference>
<evidence type="ECO:0000256" key="4">
    <source>
        <dbReference type="ARBA" id="ARBA00022692"/>
    </source>
</evidence>
<evidence type="ECO:0000256" key="2">
    <source>
        <dbReference type="ARBA" id="ARBA00022676"/>
    </source>
</evidence>
<evidence type="ECO:0000313" key="10">
    <source>
        <dbReference type="Proteomes" id="UP000054498"/>
    </source>
</evidence>
<keyword evidence="4 8" id="KW-0812">Transmembrane</keyword>
<feature type="transmembrane region" description="Helical" evidence="8">
    <location>
        <begin position="194"/>
        <end position="214"/>
    </location>
</feature>
<feature type="compositionally biased region" description="Polar residues" evidence="7">
    <location>
        <begin position="76"/>
        <end position="89"/>
    </location>
</feature>
<dbReference type="InterPro" id="IPR029044">
    <property type="entry name" value="Nucleotide-diphossugar_trans"/>
</dbReference>
<proteinExistence type="predicted"/>
<keyword evidence="6 8" id="KW-0472">Membrane</keyword>
<dbReference type="Gene3D" id="3.90.550.10">
    <property type="entry name" value="Spore Coat Polysaccharide Biosynthesis Protein SpsA, Chain A"/>
    <property type="match status" value="1"/>
</dbReference>
<evidence type="ECO:0008006" key="11">
    <source>
        <dbReference type="Google" id="ProtNLM"/>
    </source>
</evidence>
<organism evidence="9 10">
    <name type="scientific">Monoraphidium neglectum</name>
    <dbReference type="NCBI Taxonomy" id="145388"/>
    <lineage>
        <taxon>Eukaryota</taxon>
        <taxon>Viridiplantae</taxon>
        <taxon>Chlorophyta</taxon>
        <taxon>core chlorophytes</taxon>
        <taxon>Chlorophyceae</taxon>
        <taxon>CS clade</taxon>
        <taxon>Sphaeropleales</taxon>
        <taxon>Selenastraceae</taxon>
        <taxon>Monoraphidium</taxon>
    </lineage>
</organism>
<evidence type="ECO:0000256" key="8">
    <source>
        <dbReference type="SAM" id="Phobius"/>
    </source>
</evidence>
<dbReference type="GO" id="GO:0016757">
    <property type="term" value="F:glycosyltransferase activity"/>
    <property type="evidence" value="ECO:0007669"/>
    <property type="project" value="UniProtKB-KW"/>
</dbReference>
<dbReference type="GeneID" id="25729006"/>
<keyword evidence="10" id="KW-1185">Reference proteome</keyword>
<feature type="compositionally biased region" description="Gly residues" evidence="7">
    <location>
        <begin position="13"/>
        <end position="28"/>
    </location>
</feature>
<dbReference type="EMBL" id="KK103095">
    <property type="protein sequence ID" value="KIY96247.1"/>
    <property type="molecule type" value="Genomic_DNA"/>
</dbReference>
<dbReference type="PANTHER" id="PTHR43867">
    <property type="entry name" value="CELLULOSE SYNTHASE CATALYTIC SUBUNIT A [UDP-FORMING]"/>
    <property type="match status" value="1"/>
</dbReference>
<evidence type="ECO:0000256" key="5">
    <source>
        <dbReference type="ARBA" id="ARBA00022989"/>
    </source>
</evidence>
<comment type="subcellular location">
    <subcellularLocation>
        <location evidence="1">Membrane</location>
        <topology evidence="1">Multi-pass membrane protein</topology>
    </subcellularLocation>
</comment>
<dbReference type="RefSeq" id="XP_013895267.1">
    <property type="nucleotide sequence ID" value="XM_014039813.1"/>
</dbReference>
<dbReference type="AlphaFoldDB" id="A0A0D2J936"/>
<evidence type="ECO:0000313" key="9">
    <source>
        <dbReference type="EMBL" id="KIY96247.1"/>
    </source>
</evidence>
<feature type="compositionally biased region" description="Gly residues" evidence="7">
    <location>
        <begin position="116"/>
        <end position="126"/>
    </location>
</feature>
<evidence type="ECO:0000256" key="3">
    <source>
        <dbReference type="ARBA" id="ARBA00022679"/>
    </source>
</evidence>
<feature type="transmembrane region" description="Helical" evidence="8">
    <location>
        <begin position="226"/>
        <end position="251"/>
    </location>
</feature>
<name>A0A0D2J936_9CHLO</name>
<dbReference type="InterPro" id="IPR050321">
    <property type="entry name" value="Glycosyltr_2/OpgH_subfam"/>
</dbReference>
<accession>A0A0D2J936</accession>
<dbReference type="STRING" id="145388.A0A0D2J936"/>
<evidence type="ECO:0000256" key="6">
    <source>
        <dbReference type="ARBA" id="ARBA00023136"/>
    </source>
</evidence>
<keyword evidence="3" id="KW-0808">Transferase</keyword>
<dbReference type="Proteomes" id="UP000054498">
    <property type="component" value="Unassembled WGS sequence"/>
</dbReference>